<dbReference type="InterPro" id="IPR023213">
    <property type="entry name" value="CAT-like_dom_sf"/>
</dbReference>
<keyword evidence="5" id="KW-1185">Reference proteome</keyword>
<protein>
    <submittedName>
        <fullName evidence="4">Uncharacterized protein</fullName>
    </submittedName>
</protein>
<evidence type="ECO:0000256" key="2">
    <source>
        <dbReference type="ARBA" id="ARBA00022679"/>
    </source>
</evidence>
<dbReference type="PANTHER" id="PTHR31623:SF83">
    <property type="entry name" value="ACETYL-COA-BENZYLALCOHOL ACETYLTRANSFERASE-LIKE"/>
    <property type="match status" value="1"/>
</dbReference>
<dbReference type="Gene3D" id="3.30.559.10">
    <property type="entry name" value="Chloramphenicol acetyltransferase-like domain"/>
    <property type="match status" value="3"/>
</dbReference>
<dbReference type="AlphaFoldDB" id="A0ABC8TX51"/>
<keyword evidence="3" id="KW-0012">Acyltransferase</keyword>
<evidence type="ECO:0000313" key="5">
    <source>
        <dbReference type="Proteomes" id="UP001642360"/>
    </source>
</evidence>
<dbReference type="EMBL" id="CAUOFW020006280">
    <property type="protein sequence ID" value="CAK9174040.1"/>
    <property type="molecule type" value="Genomic_DNA"/>
</dbReference>
<gene>
    <name evidence="4" type="ORF">ILEXP_LOCUS43780</name>
</gene>
<comment type="caution">
    <text evidence="4">The sequence shown here is derived from an EMBL/GenBank/DDBJ whole genome shotgun (WGS) entry which is preliminary data.</text>
</comment>
<sequence length="396" mass="44001">MKVEILSRKLIKPSVPSPHHLRQKKISVFDQLAPPLYNPLVLHYSANGDIGVEYLEAQVDCKLDEFLIEPKIELLNHLLPSDIQIVILDLVTSPLLAIQINSFNCDGLAIGIYLSHKITDASTVASFITAWESSSQAEVVATHQPYFDLGSLFPPSTGQEISLALLNPEINVVTRRFVFNGEAITKLKANAQTIAQIQTNGMECQPTRVEVMTGVRWKALISAARAKHGRLRDSLLIQTVNMRGRTVPPLPEITLGNFLLAAIARSSADNNKMELHDLVGLVRDETRDAIAKLVKLFVLNGNEIMLMLQNIHTEYLGGLCNSEVDVRCFSNLCRFPLYEADFGWGKPDWVSLASFPAEIVFLMDTKCGEGIEAWVNLNEQDILHFQQDPDIAAFSS</sequence>
<name>A0ABC8TX51_9AQUA</name>
<reference evidence="4 5" key="1">
    <citation type="submission" date="2024-02" db="EMBL/GenBank/DDBJ databases">
        <authorList>
            <person name="Vignale AGUSTIN F."/>
            <person name="Sosa J E."/>
            <person name="Modenutti C."/>
        </authorList>
    </citation>
    <scope>NUCLEOTIDE SEQUENCE [LARGE SCALE GENOMIC DNA]</scope>
</reference>
<evidence type="ECO:0000313" key="4">
    <source>
        <dbReference type="EMBL" id="CAK9174040.1"/>
    </source>
</evidence>
<evidence type="ECO:0000256" key="3">
    <source>
        <dbReference type="ARBA" id="ARBA00023315"/>
    </source>
</evidence>
<evidence type="ECO:0000256" key="1">
    <source>
        <dbReference type="ARBA" id="ARBA00009861"/>
    </source>
</evidence>
<comment type="similarity">
    <text evidence="1">Belongs to the plant acyltransferase family.</text>
</comment>
<proteinExistence type="inferred from homology"/>
<dbReference type="Pfam" id="PF02458">
    <property type="entry name" value="Transferase"/>
    <property type="match status" value="1"/>
</dbReference>
<keyword evidence="2" id="KW-0808">Transferase</keyword>
<dbReference type="Proteomes" id="UP001642360">
    <property type="component" value="Unassembled WGS sequence"/>
</dbReference>
<organism evidence="4 5">
    <name type="scientific">Ilex paraguariensis</name>
    <name type="common">yerba mate</name>
    <dbReference type="NCBI Taxonomy" id="185542"/>
    <lineage>
        <taxon>Eukaryota</taxon>
        <taxon>Viridiplantae</taxon>
        <taxon>Streptophyta</taxon>
        <taxon>Embryophyta</taxon>
        <taxon>Tracheophyta</taxon>
        <taxon>Spermatophyta</taxon>
        <taxon>Magnoliopsida</taxon>
        <taxon>eudicotyledons</taxon>
        <taxon>Gunneridae</taxon>
        <taxon>Pentapetalae</taxon>
        <taxon>asterids</taxon>
        <taxon>campanulids</taxon>
        <taxon>Aquifoliales</taxon>
        <taxon>Aquifoliaceae</taxon>
        <taxon>Ilex</taxon>
    </lineage>
</organism>
<accession>A0ABC8TX51</accession>
<dbReference type="GO" id="GO:0016746">
    <property type="term" value="F:acyltransferase activity"/>
    <property type="evidence" value="ECO:0007669"/>
    <property type="project" value="UniProtKB-KW"/>
</dbReference>
<dbReference type="PANTHER" id="PTHR31623">
    <property type="entry name" value="F21J9.9"/>
    <property type="match status" value="1"/>
</dbReference>